<dbReference type="Gene3D" id="3.90.1530.30">
    <property type="match status" value="1"/>
</dbReference>
<dbReference type="SMART" id="SM00470">
    <property type="entry name" value="ParB"/>
    <property type="match status" value="1"/>
</dbReference>
<dbReference type="Pfam" id="PF02195">
    <property type="entry name" value="ParB_N"/>
    <property type="match status" value="1"/>
</dbReference>
<dbReference type="Proteomes" id="UP000321769">
    <property type="component" value="Unassembled WGS sequence"/>
</dbReference>
<dbReference type="InterPro" id="IPR050336">
    <property type="entry name" value="Chromosome_partition/occlusion"/>
</dbReference>
<dbReference type="OrthoDB" id="3176965at2"/>
<comment type="caution">
    <text evidence="3">The sequence shown here is derived from an EMBL/GenBank/DDBJ whole genome shotgun (WGS) entry which is preliminary data.</text>
</comment>
<sequence>MSEVAGHLEAERRVDAIEVGIRHRRDPGDLGPLIASIERVGLLQPITITPEGVLICGYRRLEAVKRLGWRAVRVWVRPGLSSGLTRLLAERDENVLHKPLTALEAARLYDEVKKVMQEDADRRRRASQFATASGVCAGQPGAGESPAPQRGHGDVRHQAAEFVTHRASYSQLEHILRMERIAADRDQPQDVRRVAEDELERIRNGAPVDPGYQRVRAVAEAAANRPDPDADFDHAAAEALEIAKAERRERMRRNREKRAAAAAVRKRTPRSFVLLWAEMLGWTDHYDAEQIAREVRDDDWQLFEKVLQEMDAFAREVRSLRTAVST</sequence>
<dbReference type="InterPro" id="IPR036086">
    <property type="entry name" value="ParB/Sulfiredoxin_sf"/>
</dbReference>
<accession>A0A512HR61</accession>
<dbReference type="GO" id="GO:0007059">
    <property type="term" value="P:chromosome segregation"/>
    <property type="evidence" value="ECO:0007669"/>
    <property type="project" value="TreeGrafter"/>
</dbReference>
<dbReference type="GO" id="GO:0005694">
    <property type="term" value="C:chromosome"/>
    <property type="evidence" value="ECO:0007669"/>
    <property type="project" value="TreeGrafter"/>
</dbReference>
<evidence type="ECO:0000313" key="4">
    <source>
        <dbReference type="Proteomes" id="UP000321769"/>
    </source>
</evidence>
<dbReference type="SUPFAM" id="SSF110849">
    <property type="entry name" value="ParB/Sulfiredoxin"/>
    <property type="match status" value="1"/>
</dbReference>
<reference evidence="3 4" key="1">
    <citation type="submission" date="2019-07" db="EMBL/GenBank/DDBJ databases">
        <title>Whole genome shotgun sequence of Aeromicrobium flavum NBRC 107625.</title>
        <authorList>
            <person name="Hosoyama A."/>
            <person name="Uohara A."/>
            <person name="Ohji S."/>
            <person name="Ichikawa N."/>
        </authorList>
    </citation>
    <scope>NUCLEOTIDE SEQUENCE [LARGE SCALE GENOMIC DNA]</scope>
    <source>
        <strain evidence="3 4">NBRC 107625</strain>
    </source>
</reference>
<dbReference type="GO" id="GO:0045881">
    <property type="term" value="P:positive regulation of sporulation resulting in formation of a cellular spore"/>
    <property type="evidence" value="ECO:0007669"/>
    <property type="project" value="TreeGrafter"/>
</dbReference>
<name>A0A512HR61_9ACTN</name>
<evidence type="ECO:0000256" key="1">
    <source>
        <dbReference type="SAM" id="MobiDB-lite"/>
    </source>
</evidence>
<dbReference type="EMBL" id="BJZQ01000001">
    <property type="protein sequence ID" value="GEO87943.1"/>
    <property type="molecule type" value="Genomic_DNA"/>
</dbReference>
<dbReference type="InterPro" id="IPR003115">
    <property type="entry name" value="ParB_N"/>
</dbReference>
<gene>
    <name evidence="3" type="ORF">AFL01nite_02700</name>
</gene>
<evidence type="ECO:0000259" key="2">
    <source>
        <dbReference type="SMART" id="SM00470"/>
    </source>
</evidence>
<dbReference type="RefSeq" id="WP_146825294.1">
    <property type="nucleotide sequence ID" value="NZ_BAAAYQ010000001.1"/>
</dbReference>
<proteinExistence type="predicted"/>
<dbReference type="PANTHER" id="PTHR33375:SF1">
    <property type="entry name" value="CHROMOSOME-PARTITIONING PROTEIN PARB-RELATED"/>
    <property type="match status" value="1"/>
</dbReference>
<protein>
    <recommendedName>
        <fullName evidence="2">ParB-like N-terminal domain-containing protein</fullName>
    </recommendedName>
</protein>
<organism evidence="3 4">
    <name type="scientific">Aeromicrobium flavum</name>
    <dbReference type="NCBI Taxonomy" id="416568"/>
    <lineage>
        <taxon>Bacteria</taxon>
        <taxon>Bacillati</taxon>
        <taxon>Actinomycetota</taxon>
        <taxon>Actinomycetes</taxon>
        <taxon>Propionibacteriales</taxon>
        <taxon>Nocardioidaceae</taxon>
        <taxon>Aeromicrobium</taxon>
    </lineage>
</organism>
<keyword evidence="4" id="KW-1185">Reference proteome</keyword>
<feature type="domain" description="ParB-like N-terminal" evidence="2">
    <location>
        <begin position="10"/>
        <end position="95"/>
    </location>
</feature>
<dbReference type="AlphaFoldDB" id="A0A512HR61"/>
<feature type="region of interest" description="Disordered" evidence="1">
    <location>
        <begin position="130"/>
        <end position="155"/>
    </location>
</feature>
<dbReference type="PANTHER" id="PTHR33375">
    <property type="entry name" value="CHROMOSOME-PARTITIONING PROTEIN PARB-RELATED"/>
    <property type="match status" value="1"/>
</dbReference>
<evidence type="ECO:0000313" key="3">
    <source>
        <dbReference type="EMBL" id="GEO87943.1"/>
    </source>
</evidence>